<dbReference type="PROSITE" id="PS01117">
    <property type="entry name" value="HTH_MARR_1"/>
    <property type="match status" value="1"/>
</dbReference>
<dbReference type="InterPro" id="IPR039422">
    <property type="entry name" value="MarR/SlyA-like"/>
</dbReference>
<dbReference type="EMBL" id="FUHW01000014">
    <property type="protein sequence ID" value="SJM52711.1"/>
    <property type="molecule type" value="Genomic_DNA"/>
</dbReference>
<dbReference type="Gene3D" id="1.10.10.10">
    <property type="entry name" value="Winged helix-like DNA-binding domain superfamily/Winged helix DNA-binding domain"/>
    <property type="match status" value="1"/>
</dbReference>
<dbReference type="InterPro" id="IPR000835">
    <property type="entry name" value="HTH_MarR-typ"/>
</dbReference>
<evidence type="ECO:0000313" key="6">
    <source>
        <dbReference type="Proteomes" id="UP000195913"/>
    </source>
</evidence>
<evidence type="ECO:0000259" key="4">
    <source>
        <dbReference type="PROSITE" id="PS50995"/>
    </source>
</evidence>
<name>A0A1R4FA35_9MICC</name>
<dbReference type="GO" id="GO:0003700">
    <property type="term" value="F:DNA-binding transcription factor activity"/>
    <property type="evidence" value="ECO:0007669"/>
    <property type="project" value="InterPro"/>
</dbReference>
<dbReference type="Pfam" id="PF01047">
    <property type="entry name" value="MarR"/>
    <property type="match status" value="1"/>
</dbReference>
<keyword evidence="6" id="KW-1185">Reference proteome</keyword>
<feature type="domain" description="HTH marR-type" evidence="4">
    <location>
        <begin position="1"/>
        <end position="125"/>
    </location>
</feature>
<dbReference type="InterPro" id="IPR036390">
    <property type="entry name" value="WH_DNA-bd_sf"/>
</dbReference>
<keyword evidence="1" id="KW-0805">Transcription regulation</keyword>
<gene>
    <name evidence="5" type="ORF">FM101_02920</name>
</gene>
<protein>
    <submittedName>
        <fullName evidence="5">Transcriptional regulator, MarR family</fullName>
    </submittedName>
</protein>
<dbReference type="GO" id="GO:0006950">
    <property type="term" value="P:response to stress"/>
    <property type="evidence" value="ECO:0007669"/>
    <property type="project" value="TreeGrafter"/>
</dbReference>
<dbReference type="PANTHER" id="PTHR33164:SF43">
    <property type="entry name" value="HTH-TYPE TRANSCRIPTIONAL REPRESSOR YETL"/>
    <property type="match status" value="1"/>
</dbReference>
<reference evidence="5 6" key="1">
    <citation type="submission" date="2017-02" db="EMBL/GenBank/DDBJ databases">
        <authorList>
            <person name="Peterson S.W."/>
        </authorList>
    </citation>
    <scope>NUCLEOTIDE SEQUENCE [LARGE SCALE GENOMIC DNA]</scope>
    <source>
        <strain evidence="5 6">B Ar 00.02</strain>
    </source>
</reference>
<dbReference type="InterPro" id="IPR023187">
    <property type="entry name" value="Tscrpt_reg_MarR-type_CS"/>
</dbReference>
<dbReference type="Proteomes" id="UP000195913">
    <property type="component" value="Unassembled WGS sequence"/>
</dbReference>
<evidence type="ECO:0000313" key="5">
    <source>
        <dbReference type="EMBL" id="SJM52711.1"/>
    </source>
</evidence>
<evidence type="ECO:0000256" key="1">
    <source>
        <dbReference type="ARBA" id="ARBA00023015"/>
    </source>
</evidence>
<dbReference type="AlphaFoldDB" id="A0A1R4FA35"/>
<evidence type="ECO:0000256" key="3">
    <source>
        <dbReference type="ARBA" id="ARBA00023163"/>
    </source>
</evidence>
<dbReference type="InterPro" id="IPR036388">
    <property type="entry name" value="WH-like_DNA-bd_sf"/>
</dbReference>
<dbReference type="SUPFAM" id="SSF46785">
    <property type="entry name" value="Winged helix' DNA-binding domain"/>
    <property type="match status" value="1"/>
</dbReference>
<sequence length="133" mass="14876">MAPFELTPHQWRALNMLARGCGPGPPEGSGTTPEASLRLKQLADLLRIAPRSATEVIDQLETKELVERAPDPLDRRAVLIRLTPDGQELRSRIHQSRREQSTKYFGRLDSGERDELARLLGVLAGDEPVAHHR</sequence>
<dbReference type="SMART" id="SM00347">
    <property type="entry name" value="HTH_MARR"/>
    <property type="match status" value="1"/>
</dbReference>
<keyword evidence="3" id="KW-0804">Transcription</keyword>
<dbReference type="PANTHER" id="PTHR33164">
    <property type="entry name" value="TRANSCRIPTIONAL REGULATOR, MARR FAMILY"/>
    <property type="match status" value="1"/>
</dbReference>
<accession>A0A1R4FA35</accession>
<proteinExistence type="predicted"/>
<keyword evidence="2" id="KW-0238">DNA-binding</keyword>
<dbReference type="PROSITE" id="PS50995">
    <property type="entry name" value="HTH_MARR_2"/>
    <property type="match status" value="1"/>
</dbReference>
<dbReference type="GO" id="GO:0003677">
    <property type="term" value="F:DNA binding"/>
    <property type="evidence" value="ECO:0007669"/>
    <property type="project" value="UniProtKB-KW"/>
</dbReference>
<organism evidence="5 6">
    <name type="scientific">Arthrobacter rhombi</name>
    <dbReference type="NCBI Taxonomy" id="71253"/>
    <lineage>
        <taxon>Bacteria</taxon>
        <taxon>Bacillati</taxon>
        <taxon>Actinomycetota</taxon>
        <taxon>Actinomycetes</taxon>
        <taxon>Micrococcales</taxon>
        <taxon>Micrococcaceae</taxon>
        <taxon>Arthrobacter</taxon>
    </lineage>
</organism>
<evidence type="ECO:0000256" key="2">
    <source>
        <dbReference type="ARBA" id="ARBA00023125"/>
    </source>
</evidence>